<name>A0A8X6U3A4_NEPPI</name>
<protein>
    <submittedName>
        <fullName evidence="2">COMM domain-containing protein 7</fullName>
    </submittedName>
</protein>
<evidence type="ECO:0000313" key="3">
    <source>
        <dbReference type="Proteomes" id="UP000887013"/>
    </source>
</evidence>
<dbReference type="Proteomes" id="UP000887013">
    <property type="component" value="Unassembled WGS sequence"/>
</dbReference>
<dbReference type="InterPro" id="IPR017920">
    <property type="entry name" value="COMM"/>
</dbReference>
<sequence>MFIHQTLRYFFLGSEEDSSADSSEVVDEYDSSDSSDVIDEYDSRKLKLIFKMPDFQLLQKLSQEAYLELLDTSFKCLAEKLQPFESLSQYKTICSNLGIEFSELEPVLQLLLQLIRDAVRKNTSWTQFHDELLNLGMSEHQVDLFSKWWEKVHSSLVQTTAAETVPINPLIDMEWKFGVSSASSQLNTIGNVFLQMKLEVDQGNGRTKTVCFELQLSEFYSFLHEMERARASLDYLS</sequence>
<reference evidence="2" key="1">
    <citation type="submission" date="2020-08" db="EMBL/GenBank/DDBJ databases">
        <title>Multicomponent nature underlies the extraordinary mechanical properties of spider dragline silk.</title>
        <authorList>
            <person name="Kono N."/>
            <person name="Nakamura H."/>
            <person name="Mori M."/>
            <person name="Yoshida Y."/>
            <person name="Ohtoshi R."/>
            <person name="Malay A.D."/>
            <person name="Moran D.A.P."/>
            <person name="Tomita M."/>
            <person name="Numata K."/>
            <person name="Arakawa K."/>
        </authorList>
    </citation>
    <scope>NUCLEOTIDE SEQUENCE</scope>
</reference>
<dbReference type="EMBL" id="BMAW01119744">
    <property type="protein sequence ID" value="GFT86244.1"/>
    <property type="molecule type" value="Genomic_DNA"/>
</dbReference>
<dbReference type="PROSITE" id="PS51269">
    <property type="entry name" value="COMM"/>
    <property type="match status" value="1"/>
</dbReference>
<dbReference type="OrthoDB" id="76101at2759"/>
<dbReference type="InterPro" id="IPR047155">
    <property type="entry name" value="COMMD4/6/7/8"/>
</dbReference>
<dbReference type="Pfam" id="PF21672">
    <property type="entry name" value="COMM_HN"/>
    <property type="match status" value="1"/>
</dbReference>
<gene>
    <name evidence="2" type="primary">Commd7</name>
    <name evidence="2" type="ORF">NPIL_540031</name>
</gene>
<dbReference type="Pfam" id="PF07258">
    <property type="entry name" value="COMM_domain"/>
    <property type="match status" value="1"/>
</dbReference>
<feature type="domain" description="COMM" evidence="1">
    <location>
        <begin position="169"/>
        <end position="237"/>
    </location>
</feature>
<dbReference type="PANTHER" id="PTHR16231:SF2">
    <property type="entry name" value="COMM DOMAIN-CONTAINING PROTEIN 7"/>
    <property type="match status" value="1"/>
</dbReference>
<dbReference type="GO" id="GO:0033209">
    <property type="term" value="P:tumor necrosis factor-mediated signaling pathway"/>
    <property type="evidence" value="ECO:0007669"/>
    <property type="project" value="TreeGrafter"/>
</dbReference>
<dbReference type="GO" id="GO:0045892">
    <property type="term" value="P:negative regulation of DNA-templated transcription"/>
    <property type="evidence" value="ECO:0007669"/>
    <property type="project" value="TreeGrafter"/>
</dbReference>
<dbReference type="PANTHER" id="PTHR16231">
    <property type="entry name" value="COMM DOMAIN-CONTAINING PROTEIN 4-8 FAMILY MEMBER"/>
    <property type="match status" value="1"/>
</dbReference>
<evidence type="ECO:0000313" key="2">
    <source>
        <dbReference type="EMBL" id="GFT86244.1"/>
    </source>
</evidence>
<evidence type="ECO:0000259" key="1">
    <source>
        <dbReference type="PROSITE" id="PS51269"/>
    </source>
</evidence>
<accession>A0A8X6U3A4</accession>
<comment type="caution">
    <text evidence="2">The sequence shown here is derived from an EMBL/GenBank/DDBJ whole genome shotgun (WGS) entry which is preliminary data.</text>
</comment>
<dbReference type="AlphaFoldDB" id="A0A8X6U3A4"/>
<proteinExistence type="predicted"/>
<keyword evidence="3" id="KW-1185">Reference proteome</keyword>
<dbReference type="GO" id="GO:0051059">
    <property type="term" value="F:NF-kappaB binding"/>
    <property type="evidence" value="ECO:0007669"/>
    <property type="project" value="TreeGrafter"/>
</dbReference>
<organism evidence="2 3">
    <name type="scientific">Nephila pilipes</name>
    <name type="common">Giant wood spider</name>
    <name type="synonym">Nephila maculata</name>
    <dbReference type="NCBI Taxonomy" id="299642"/>
    <lineage>
        <taxon>Eukaryota</taxon>
        <taxon>Metazoa</taxon>
        <taxon>Ecdysozoa</taxon>
        <taxon>Arthropoda</taxon>
        <taxon>Chelicerata</taxon>
        <taxon>Arachnida</taxon>
        <taxon>Araneae</taxon>
        <taxon>Araneomorphae</taxon>
        <taxon>Entelegynae</taxon>
        <taxon>Araneoidea</taxon>
        <taxon>Nephilidae</taxon>
        <taxon>Nephila</taxon>
    </lineage>
</organism>